<protein>
    <submittedName>
        <fullName evidence="1">Uncharacterized protein</fullName>
    </submittedName>
</protein>
<gene>
    <name evidence="1" type="ORF">BFV95_0443</name>
</gene>
<reference evidence="1 2" key="1">
    <citation type="submission" date="2016-09" db="EMBL/GenBank/DDBJ databases">
        <title>Draft Genome Sequence of four Alteromonas macleodii strains isolated from copper coupons and grown long-term at elevated copper levels.</title>
        <authorList>
            <person name="Cusick K."/>
            <person name="Dale J."/>
            <person name="Little B."/>
            <person name="Biffinger J."/>
        </authorList>
    </citation>
    <scope>NUCLEOTIDE SEQUENCE [LARGE SCALE GENOMIC DNA]</scope>
    <source>
        <strain evidence="1 2">KCP01</strain>
    </source>
</reference>
<evidence type="ECO:0000313" key="2">
    <source>
        <dbReference type="Proteomes" id="UP000095392"/>
    </source>
</evidence>
<dbReference type="EMBL" id="MIPY01000008">
    <property type="protein sequence ID" value="OES34054.1"/>
    <property type="molecule type" value="Genomic_DNA"/>
</dbReference>
<evidence type="ECO:0000313" key="1">
    <source>
        <dbReference type="EMBL" id="OES34054.1"/>
    </source>
</evidence>
<organism evidence="1 2">
    <name type="scientific">Alteromonas macleodii</name>
    <name type="common">Pseudoalteromonas macleodii</name>
    <dbReference type="NCBI Taxonomy" id="28108"/>
    <lineage>
        <taxon>Bacteria</taxon>
        <taxon>Pseudomonadati</taxon>
        <taxon>Pseudomonadota</taxon>
        <taxon>Gammaproteobacteria</taxon>
        <taxon>Alteromonadales</taxon>
        <taxon>Alteromonadaceae</taxon>
        <taxon>Alteromonas/Salinimonas group</taxon>
        <taxon>Alteromonas</taxon>
    </lineage>
</organism>
<dbReference type="Proteomes" id="UP000095392">
    <property type="component" value="Unassembled WGS sequence"/>
</dbReference>
<keyword evidence="2" id="KW-1185">Reference proteome</keyword>
<name>A0AB36FX88_ALTMA</name>
<proteinExistence type="predicted"/>
<comment type="caution">
    <text evidence="1">The sequence shown here is derived from an EMBL/GenBank/DDBJ whole genome shotgun (WGS) entry which is preliminary data.</text>
</comment>
<dbReference type="AlphaFoldDB" id="A0AB36FX88"/>
<accession>A0AB36FX88</accession>
<sequence>MVIFICFQFAFYIMHFANGVPIKKQVNSETTAKKRRIMHIYPLKSI</sequence>